<keyword evidence="2" id="KW-1185">Reference proteome</keyword>
<name>A0A830CC41_9LAMI</name>
<gene>
    <name evidence="1" type="ORF">PHJA_001820700</name>
</gene>
<dbReference type="OrthoDB" id="919440at2759"/>
<dbReference type="EMBL" id="BMAC01000454">
    <property type="protein sequence ID" value="GFP96766.1"/>
    <property type="molecule type" value="Genomic_DNA"/>
</dbReference>
<evidence type="ECO:0000313" key="2">
    <source>
        <dbReference type="Proteomes" id="UP000653305"/>
    </source>
</evidence>
<sequence>MNEVPWNAVYAVVTLDVVNLINEYMALLDNGECKNKVGCYKTDDHVVQAKTFKGSNADADADADTSAQAQPTLEEKKLHAEEEEGTVGLRRSLRLKLLGEDKKHTTPPKRKAFNWRNATLEQIAEFGADLEYLRILPGKFQKSWGFGYIRNFTYLPGNWMHFNFEARSLHADPSHKPLVLFAELLRFGTKYHLITLSLMKPTDEVFGCNHCLTNISHPGHGFLAGFNTSEASEPKILSEQDAAKLSKFALEDFNKKHETNIKFERALKCCSFTCTGLLMDLDEKNTNWVRMNFSMVVHGSIKKVLRMFAELYLEDDGNYAAIEVIEIDNLRSR</sequence>
<organism evidence="1 2">
    <name type="scientific">Phtheirospermum japonicum</name>
    <dbReference type="NCBI Taxonomy" id="374723"/>
    <lineage>
        <taxon>Eukaryota</taxon>
        <taxon>Viridiplantae</taxon>
        <taxon>Streptophyta</taxon>
        <taxon>Embryophyta</taxon>
        <taxon>Tracheophyta</taxon>
        <taxon>Spermatophyta</taxon>
        <taxon>Magnoliopsida</taxon>
        <taxon>eudicotyledons</taxon>
        <taxon>Gunneridae</taxon>
        <taxon>Pentapetalae</taxon>
        <taxon>asterids</taxon>
        <taxon>lamiids</taxon>
        <taxon>Lamiales</taxon>
        <taxon>Orobanchaceae</taxon>
        <taxon>Orobanchaceae incertae sedis</taxon>
        <taxon>Phtheirospermum</taxon>
    </lineage>
</organism>
<proteinExistence type="predicted"/>
<dbReference type="Proteomes" id="UP000653305">
    <property type="component" value="Unassembled WGS sequence"/>
</dbReference>
<comment type="caution">
    <text evidence="1">The sequence shown here is derived from an EMBL/GenBank/DDBJ whole genome shotgun (WGS) entry which is preliminary data.</text>
</comment>
<evidence type="ECO:0000313" key="1">
    <source>
        <dbReference type="EMBL" id="GFP96766.1"/>
    </source>
</evidence>
<dbReference type="AlphaFoldDB" id="A0A830CC41"/>
<accession>A0A830CC41</accession>
<reference evidence="1" key="1">
    <citation type="submission" date="2020-07" db="EMBL/GenBank/DDBJ databases">
        <title>Ethylene signaling mediates host invasion by parasitic plants.</title>
        <authorList>
            <person name="Yoshida S."/>
        </authorList>
    </citation>
    <scope>NUCLEOTIDE SEQUENCE</scope>
    <source>
        <strain evidence="1">Okayama</strain>
    </source>
</reference>
<protein>
    <submittedName>
        <fullName evidence="1">Uncharacterized protein</fullName>
    </submittedName>
</protein>